<reference evidence="1 2" key="1">
    <citation type="submission" date="2017-11" db="EMBL/GenBank/DDBJ databases">
        <title>The genome of Rhizophagus clarus HR1 reveals common genetic basis of auxotrophy among arbuscular mycorrhizal fungi.</title>
        <authorList>
            <person name="Kobayashi Y."/>
        </authorList>
    </citation>
    <scope>NUCLEOTIDE SEQUENCE [LARGE SCALE GENOMIC DNA]</scope>
    <source>
        <strain evidence="1 2">HR1</strain>
    </source>
</reference>
<gene>
    <name evidence="1" type="ORF">RclHR1_06160001</name>
</gene>
<accession>A0A2Z6S7Q6</accession>
<name>A0A2Z6S7Q6_9GLOM</name>
<comment type="caution">
    <text evidence="1">The sequence shown here is derived from an EMBL/GenBank/DDBJ whole genome shotgun (WGS) entry which is preliminary data.</text>
</comment>
<evidence type="ECO:0000313" key="2">
    <source>
        <dbReference type="Proteomes" id="UP000247702"/>
    </source>
</evidence>
<evidence type="ECO:0000313" key="1">
    <source>
        <dbReference type="EMBL" id="GBC05290.1"/>
    </source>
</evidence>
<sequence>MKEDSSYQQENKFTPKELKDCPECNKPRISFGWCKECETNSMKENFFYWTSGNKEIDELIHYTQLNATQACDYLEWIPFENFELVKYIVKGRFSSVYSALWMEVLDGFGMMSPRGGPINVALKRLENSQNISRSYINQVTIFTS</sequence>
<protein>
    <submittedName>
        <fullName evidence="1">Uncharacterized protein</fullName>
    </submittedName>
</protein>
<dbReference type="EMBL" id="BEXD01004000">
    <property type="protein sequence ID" value="GBC05290.1"/>
    <property type="molecule type" value="Genomic_DNA"/>
</dbReference>
<keyword evidence="2" id="KW-1185">Reference proteome</keyword>
<dbReference type="Proteomes" id="UP000247702">
    <property type="component" value="Unassembled WGS sequence"/>
</dbReference>
<proteinExistence type="predicted"/>
<dbReference type="AlphaFoldDB" id="A0A2Z6S7Q6"/>
<organism evidence="1 2">
    <name type="scientific">Rhizophagus clarus</name>
    <dbReference type="NCBI Taxonomy" id="94130"/>
    <lineage>
        <taxon>Eukaryota</taxon>
        <taxon>Fungi</taxon>
        <taxon>Fungi incertae sedis</taxon>
        <taxon>Mucoromycota</taxon>
        <taxon>Glomeromycotina</taxon>
        <taxon>Glomeromycetes</taxon>
        <taxon>Glomerales</taxon>
        <taxon>Glomeraceae</taxon>
        <taxon>Rhizophagus</taxon>
    </lineage>
</organism>